<dbReference type="SUPFAM" id="SSF51445">
    <property type="entry name" value="(Trans)glycosidases"/>
    <property type="match status" value="1"/>
</dbReference>
<accession>A0A117J4S5</accession>
<protein>
    <recommendedName>
        <fullName evidence="3">Fibronectin type III-like domain-containing protein</fullName>
    </recommendedName>
</protein>
<dbReference type="InterPro" id="IPR050288">
    <property type="entry name" value="Cellulose_deg_GH3"/>
</dbReference>
<feature type="domain" description="Fibronectin type III-like" evidence="3">
    <location>
        <begin position="454"/>
        <end position="532"/>
    </location>
</feature>
<dbReference type="Pfam" id="PF00933">
    <property type="entry name" value="Glyco_hydro_3"/>
    <property type="match status" value="1"/>
</dbReference>
<dbReference type="SMART" id="SM01217">
    <property type="entry name" value="Fn3_like"/>
    <property type="match status" value="1"/>
</dbReference>
<name>A0A117J4S5_TRASO</name>
<dbReference type="Pfam" id="PF01915">
    <property type="entry name" value="Glyco_hydro_3_C"/>
    <property type="match status" value="1"/>
</dbReference>
<dbReference type="AlphaFoldDB" id="A0A117J4S5"/>
<comment type="caution">
    <text evidence="4">The sequence shown here is derived from an EMBL/GenBank/DDBJ whole genome shotgun (WGS) entry which is preliminary data.</text>
</comment>
<dbReference type="InterPro" id="IPR036881">
    <property type="entry name" value="Glyco_hydro_3_C_sf"/>
</dbReference>
<dbReference type="InterPro" id="IPR001764">
    <property type="entry name" value="Glyco_hydro_3_N"/>
</dbReference>
<dbReference type="PRINTS" id="PR00133">
    <property type="entry name" value="GLHYDRLASE3"/>
</dbReference>
<dbReference type="InterPro" id="IPR017853">
    <property type="entry name" value="GH"/>
</dbReference>
<dbReference type="Pfam" id="PF14310">
    <property type="entry name" value="Fn3-like"/>
    <property type="match status" value="1"/>
</dbReference>
<reference evidence="4 5" key="1">
    <citation type="submission" date="2015-12" db="EMBL/GenBank/DDBJ databases">
        <title>Draft Genome Sequence of Olsenella scatoligenes SK9K4T; a Producer of 3-Methylindole- (skatole) and 4-Methylphenol- (p-cresol) Isolated from Pig Feces.</title>
        <authorList>
            <person name="Li X."/>
            <person name="Borg B."/>
            <person name="Canibe N."/>
        </authorList>
    </citation>
    <scope>NUCLEOTIDE SEQUENCE [LARGE SCALE GENOMIC DNA]</scope>
    <source>
        <strain evidence="4 5">SK9K4</strain>
    </source>
</reference>
<organism evidence="4 5">
    <name type="scientific">Tractidigestivibacter scatoligenes</name>
    <name type="common">Olsenella scatoligenes</name>
    <dbReference type="NCBI Taxonomy" id="1299998"/>
    <lineage>
        <taxon>Bacteria</taxon>
        <taxon>Bacillati</taxon>
        <taxon>Actinomycetota</taxon>
        <taxon>Coriobacteriia</taxon>
        <taxon>Coriobacteriales</taxon>
        <taxon>Atopobiaceae</taxon>
        <taxon>Tractidigestivibacter</taxon>
    </lineage>
</organism>
<dbReference type="Gene3D" id="3.20.20.300">
    <property type="entry name" value="Glycoside hydrolase, family 3, N-terminal domain"/>
    <property type="match status" value="1"/>
</dbReference>
<dbReference type="RefSeq" id="WP_059053370.1">
    <property type="nucleotide sequence ID" value="NZ_LOJF01000001.1"/>
</dbReference>
<evidence type="ECO:0000313" key="5">
    <source>
        <dbReference type="Proteomes" id="UP000054078"/>
    </source>
</evidence>
<dbReference type="PANTHER" id="PTHR42715:SF10">
    <property type="entry name" value="BETA-GLUCOSIDASE"/>
    <property type="match status" value="1"/>
</dbReference>
<dbReference type="GO" id="GO:0004553">
    <property type="term" value="F:hydrolase activity, hydrolyzing O-glycosyl compounds"/>
    <property type="evidence" value="ECO:0007669"/>
    <property type="project" value="InterPro"/>
</dbReference>
<dbReference type="PANTHER" id="PTHR42715">
    <property type="entry name" value="BETA-GLUCOSIDASE"/>
    <property type="match status" value="1"/>
</dbReference>
<dbReference type="SUPFAM" id="SSF52279">
    <property type="entry name" value="Beta-D-glucan exohydrolase, C-terminal domain"/>
    <property type="match status" value="1"/>
</dbReference>
<evidence type="ECO:0000259" key="3">
    <source>
        <dbReference type="SMART" id="SM01217"/>
    </source>
</evidence>
<dbReference type="InterPro" id="IPR036962">
    <property type="entry name" value="Glyco_hydro_3_N_sf"/>
</dbReference>
<dbReference type="Gene3D" id="3.40.50.1700">
    <property type="entry name" value="Glycoside hydrolase family 3 C-terminal domain"/>
    <property type="match status" value="1"/>
</dbReference>
<dbReference type="Proteomes" id="UP000054078">
    <property type="component" value="Unassembled WGS sequence"/>
</dbReference>
<dbReference type="Gene3D" id="2.60.40.10">
    <property type="entry name" value="Immunoglobulins"/>
    <property type="match status" value="1"/>
</dbReference>
<dbReference type="InterPro" id="IPR006311">
    <property type="entry name" value="TAT_signal"/>
</dbReference>
<gene>
    <name evidence="4" type="ORF">AUL39_02730</name>
</gene>
<dbReference type="OrthoDB" id="3187562at2"/>
<proteinExistence type="inferred from homology"/>
<dbReference type="InterPro" id="IPR013783">
    <property type="entry name" value="Ig-like_fold"/>
</dbReference>
<evidence type="ECO:0000256" key="2">
    <source>
        <dbReference type="ARBA" id="ARBA00022801"/>
    </source>
</evidence>
<keyword evidence="2" id="KW-0378">Hydrolase</keyword>
<dbReference type="InterPro" id="IPR026891">
    <property type="entry name" value="Fn3-like"/>
</dbReference>
<dbReference type="STRING" id="1299998.AUL39_02730"/>
<dbReference type="InterPro" id="IPR002772">
    <property type="entry name" value="Glyco_hydro_3_C"/>
</dbReference>
<dbReference type="GO" id="GO:0005975">
    <property type="term" value="P:carbohydrate metabolic process"/>
    <property type="evidence" value="ECO:0007669"/>
    <property type="project" value="InterPro"/>
</dbReference>
<dbReference type="PROSITE" id="PS51318">
    <property type="entry name" value="TAT"/>
    <property type="match status" value="1"/>
</dbReference>
<dbReference type="EMBL" id="LOJF01000001">
    <property type="protein sequence ID" value="KUH59261.1"/>
    <property type="molecule type" value="Genomic_DNA"/>
</dbReference>
<keyword evidence="5" id="KW-1185">Reference proteome</keyword>
<evidence type="ECO:0000313" key="4">
    <source>
        <dbReference type="EMBL" id="KUH59261.1"/>
    </source>
</evidence>
<comment type="similarity">
    <text evidence="1">Belongs to the glycosyl hydrolase 3 family.</text>
</comment>
<sequence>MGTISRRQFVKGAAGITSTVFATTCVGAPVAESYRGRINTALGIDTTSVTSSGSGGDTTYYKSDYGTDIYDATALQKLEDDCAAAAIEEVEGGVVLLKNENGALPLQKGASVTLFGQNSFENPDVDTASMGFGYTGPTYGPFYSYHTPSDTSTVKWVTYLSAMQEAFDVNPTVTEAYQTSGYGRVKDAENPEVGEAPVSLLTDDLRASWASQYNDAAIYMITRQGSEDCDLVLEDSEGISQLALHQNEKDLLALLQAEKAAGTIKRIIVLVNSSWAVELGDLANYDVDAILWVGTPGVVGFTGVANVLDGEASPSGKLVDTYAKNSLSAPAITYAQAKNTQKWSNLDEVLDTCNDTDRFVQSYLIYAEGIYVGYKYYETRYEDAILGQGNATSTAGSSTGSAWNYTDEIAYPFGYGLSYTTFQQTLDSCSFDSTSDTYTLSVTVTNTGNVAARSVVEVYAQTPYGDYEKQNKVEKSAVVLVGFAKTSELEPGASETVSVEVEQYLLASYDYTKAKGYILSAGTYYLAIGDDAHDALNNILAAKGAKGMVAVDGSSTSGDASNVYSWSTSDVDASRYAMSRYVDSQQVTNCFDDADLNNLGTDTITYLSRSDWDATFPTEPVAVRATPDMMEVLDGNFYETPDDAPSVSDFTQGEDSGITFVAMRDVDYNDEETWNVFLNQLTVEEMASILPDQNGSVAIDSITMPASYRGDDMDQLQQVVFKLNGESGFNWPCAIVEASTWDIDHITKRSNLTGNESIFMGLTEIWSGGPNIHRTPFNGRASAYYSEDGNLDYLIGEVVSRECQKYGVILGYKHMVLNDQEANRESAATFANEQAIREEYLRAFEGAYAKGGCMGCMTAFNRIGVTYAGSCSATMQDVMRGEWGFKGVICSDACVGSDYKTHYATNLANGLDYWCWDMAGFGPGSDSSTAKLSNTVIAEDIENGDGYLLKALRDATKHTVYAQVRTSNINGLDDSSQIVHANAWWENAITGTQIVSGVLTAGLLGVYVYDTVKAHKAQDGEDKKGAEA</sequence>
<evidence type="ECO:0000256" key="1">
    <source>
        <dbReference type="ARBA" id="ARBA00005336"/>
    </source>
</evidence>